<dbReference type="PROSITE" id="PS51918">
    <property type="entry name" value="RADICAL_SAM"/>
    <property type="match status" value="1"/>
</dbReference>
<dbReference type="InterPro" id="IPR013785">
    <property type="entry name" value="Aldolase_TIM"/>
</dbReference>
<keyword evidence="3" id="KW-0949">S-adenosyl-L-methionine</keyword>
<evidence type="ECO:0000313" key="8">
    <source>
        <dbReference type="EMBL" id="AJK67990.1"/>
    </source>
</evidence>
<dbReference type="HOGENOM" id="CLU_078147_1_2_11"/>
<dbReference type="GO" id="GO:0003824">
    <property type="term" value="F:catalytic activity"/>
    <property type="evidence" value="ECO:0007669"/>
    <property type="project" value="InterPro"/>
</dbReference>
<keyword evidence="5" id="KW-0408">Iron</keyword>
<comment type="cofactor">
    <cofactor evidence="1">
        <name>[4Fe-4S] cluster</name>
        <dbReference type="ChEBI" id="CHEBI:49883"/>
    </cofactor>
</comment>
<dbReference type="AlphaFoldDB" id="A0A0B6TQX2"/>
<dbReference type="STRING" id="1224162.B840_01810"/>
<dbReference type="CDD" id="cd01335">
    <property type="entry name" value="Radical_SAM"/>
    <property type="match status" value="1"/>
</dbReference>
<accession>A0A0B6TQX2</accession>
<dbReference type="InterPro" id="IPR012840">
    <property type="entry name" value="NrdG2"/>
</dbReference>
<evidence type="ECO:0000256" key="5">
    <source>
        <dbReference type="ARBA" id="ARBA00023004"/>
    </source>
</evidence>
<evidence type="ECO:0000256" key="3">
    <source>
        <dbReference type="ARBA" id="ARBA00022691"/>
    </source>
</evidence>
<name>A0A0B6TQX2_9CORY</name>
<evidence type="ECO:0000256" key="6">
    <source>
        <dbReference type="ARBA" id="ARBA00023014"/>
    </source>
</evidence>
<dbReference type="KEGG" id="cmq:B840_01810"/>
<dbReference type="OrthoDB" id="9782387at2"/>
<dbReference type="GO" id="GO:0051539">
    <property type="term" value="F:4 iron, 4 sulfur cluster binding"/>
    <property type="evidence" value="ECO:0007669"/>
    <property type="project" value="UniProtKB-KW"/>
</dbReference>
<dbReference type="RefSeq" id="WP_042620698.1">
    <property type="nucleotide sequence ID" value="NZ_CP007790.1"/>
</dbReference>
<keyword evidence="4" id="KW-0479">Metal-binding</keyword>
<dbReference type="Pfam" id="PF04055">
    <property type="entry name" value="Radical_SAM"/>
    <property type="match status" value="1"/>
</dbReference>
<evidence type="ECO:0000256" key="2">
    <source>
        <dbReference type="ARBA" id="ARBA00022485"/>
    </source>
</evidence>
<dbReference type="EMBL" id="CP007790">
    <property type="protein sequence ID" value="AJK67990.1"/>
    <property type="molecule type" value="Genomic_DNA"/>
</dbReference>
<keyword evidence="2" id="KW-0004">4Fe-4S</keyword>
<evidence type="ECO:0000259" key="7">
    <source>
        <dbReference type="PROSITE" id="PS51918"/>
    </source>
</evidence>
<feature type="domain" description="Radical SAM core" evidence="7">
    <location>
        <begin position="25"/>
        <end position="221"/>
    </location>
</feature>
<organism evidence="8 9">
    <name type="scientific">Corynebacterium marinum DSM 44953</name>
    <dbReference type="NCBI Taxonomy" id="1224162"/>
    <lineage>
        <taxon>Bacteria</taxon>
        <taxon>Bacillati</taxon>
        <taxon>Actinomycetota</taxon>
        <taxon>Actinomycetes</taxon>
        <taxon>Mycobacteriales</taxon>
        <taxon>Corynebacteriaceae</taxon>
        <taxon>Corynebacterium</taxon>
    </lineage>
</organism>
<dbReference type="SUPFAM" id="SSF102114">
    <property type="entry name" value="Radical SAM enzymes"/>
    <property type="match status" value="1"/>
</dbReference>
<dbReference type="NCBIfam" id="TIGR02495">
    <property type="entry name" value="NrdG2"/>
    <property type="match status" value="1"/>
</dbReference>
<keyword evidence="6" id="KW-0411">Iron-sulfur</keyword>
<evidence type="ECO:0000256" key="4">
    <source>
        <dbReference type="ARBA" id="ARBA00022723"/>
    </source>
</evidence>
<reference evidence="8 9" key="1">
    <citation type="submission" date="2014-05" db="EMBL/GenBank/DDBJ databases">
        <title>Complete genome sequence of Corynebacterium marinum DSM 44953.</title>
        <authorList>
            <person name="Schaffert L."/>
            <person name="Albersmeier A."/>
            <person name="Kalinowski J."/>
            <person name="Ruckert C."/>
        </authorList>
    </citation>
    <scope>NUCLEOTIDE SEQUENCE [LARGE SCALE GENOMIC DNA]</scope>
    <source>
        <strain evidence="8 9">DSM 44953</strain>
    </source>
</reference>
<dbReference type="GO" id="GO:0046872">
    <property type="term" value="F:metal ion binding"/>
    <property type="evidence" value="ECO:0007669"/>
    <property type="project" value="UniProtKB-KW"/>
</dbReference>
<sequence>MSASTTAKPTPDLPVAGIIPFSATDWPGTLTATAFTQGCPLKCVYCHNPSLQEFTSGAHTFAEVLELLDARRGLLDGLVISGGEPTASPGLAEAIAATHRMGFRVGLHTCGYAPNRLTRLLADPATTPDWIGLDVKGLPRDMPAATGCTPPVAQASWRSLELLASSGVDLQVRTTVWRGSVLEEHLPRLQEEVAAYGQELVVQWARDCDADGRYHGQGAAA</sequence>
<evidence type="ECO:0000256" key="1">
    <source>
        <dbReference type="ARBA" id="ARBA00001966"/>
    </source>
</evidence>
<evidence type="ECO:0000313" key="9">
    <source>
        <dbReference type="Proteomes" id="UP000031928"/>
    </source>
</evidence>
<keyword evidence="9" id="KW-1185">Reference proteome</keyword>
<dbReference type="Gene3D" id="3.20.20.70">
    <property type="entry name" value="Aldolase class I"/>
    <property type="match status" value="1"/>
</dbReference>
<dbReference type="PANTHER" id="PTHR30352:SF13">
    <property type="entry name" value="GLYCYL-RADICAL ENZYME ACTIVATING ENZYME YJJW-RELATED"/>
    <property type="match status" value="1"/>
</dbReference>
<dbReference type="InterPro" id="IPR007197">
    <property type="entry name" value="rSAM"/>
</dbReference>
<dbReference type="InterPro" id="IPR034457">
    <property type="entry name" value="Organic_radical-activating"/>
</dbReference>
<dbReference type="PANTHER" id="PTHR30352">
    <property type="entry name" value="PYRUVATE FORMATE-LYASE-ACTIVATING ENZYME"/>
    <property type="match status" value="1"/>
</dbReference>
<proteinExistence type="predicted"/>
<dbReference type="SFLD" id="SFLDS00029">
    <property type="entry name" value="Radical_SAM"/>
    <property type="match status" value="1"/>
</dbReference>
<gene>
    <name evidence="8" type="ORF">B840_01810</name>
</gene>
<protein>
    <recommendedName>
        <fullName evidence="7">Radical SAM core domain-containing protein</fullName>
    </recommendedName>
</protein>
<dbReference type="Proteomes" id="UP000031928">
    <property type="component" value="Chromosome"/>
</dbReference>
<dbReference type="SFLD" id="SFLDG01094">
    <property type="entry name" value="Uncharacterised_Radical_SAM_Su"/>
    <property type="match status" value="1"/>
</dbReference>
<dbReference type="InterPro" id="IPR058240">
    <property type="entry name" value="rSAM_sf"/>
</dbReference>